<evidence type="ECO:0000313" key="2">
    <source>
        <dbReference type="EMBL" id="VAI01485.1"/>
    </source>
</evidence>
<evidence type="ECO:0000256" key="1">
    <source>
        <dbReference type="SAM" id="SignalP"/>
    </source>
</evidence>
<dbReference type="Gene3D" id="1.25.40.10">
    <property type="entry name" value="Tetratricopeptide repeat domain"/>
    <property type="match status" value="1"/>
</dbReference>
<dbReference type="InterPro" id="IPR011990">
    <property type="entry name" value="TPR-like_helical_dom_sf"/>
</dbReference>
<dbReference type="Proteomes" id="UP000324705">
    <property type="component" value="Chromosome 4B"/>
</dbReference>
<keyword evidence="3" id="KW-1185">Reference proteome</keyword>
<dbReference type="AlphaFoldDB" id="A0A9R0W8Q8"/>
<keyword evidence="1" id="KW-0732">Signal</keyword>
<proteinExistence type="predicted"/>
<feature type="chain" id="PRO_5040400545" evidence="1">
    <location>
        <begin position="18"/>
        <end position="98"/>
    </location>
</feature>
<gene>
    <name evidence="2" type="ORF">TRITD_4Bv1G011580</name>
</gene>
<feature type="signal peptide" evidence="1">
    <location>
        <begin position="1"/>
        <end position="17"/>
    </location>
</feature>
<dbReference type="Gramene" id="TRITD4Bv1G011580.1">
    <property type="protein sequence ID" value="TRITD4Bv1G011580.1"/>
    <property type="gene ID" value="TRITD4Bv1G011580"/>
</dbReference>
<sequence length="98" mass="11074">MLAHCLWQNSMFANVVALSSGVYPPFHPMVGLQFYTCGKLEWLLEYTEDALKSLTRAADVLRITHGTQSQFMKELFGKLEEARAEVSFRLSSGDEQIS</sequence>
<organism evidence="2 3">
    <name type="scientific">Triticum turgidum subsp. durum</name>
    <name type="common">Durum wheat</name>
    <name type="synonym">Triticum durum</name>
    <dbReference type="NCBI Taxonomy" id="4567"/>
    <lineage>
        <taxon>Eukaryota</taxon>
        <taxon>Viridiplantae</taxon>
        <taxon>Streptophyta</taxon>
        <taxon>Embryophyta</taxon>
        <taxon>Tracheophyta</taxon>
        <taxon>Spermatophyta</taxon>
        <taxon>Magnoliopsida</taxon>
        <taxon>Liliopsida</taxon>
        <taxon>Poales</taxon>
        <taxon>Poaceae</taxon>
        <taxon>BOP clade</taxon>
        <taxon>Pooideae</taxon>
        <taxon>Triticodae</taxon>
        <taxon>Triticeae</taxon>
        <taxon>Triticinae</taxon>
        <taxon>Triticum</taxon>
    </lineage>
</organism>
<dbReference type="EMBL" id="LT934118">
    <property type="protein sequence ID" value="VAI01485.1"/>
    <property type="molecule type" value="Genomic_DNA"/>
</dbReference>
<evidence type="ECO:0000313" key="3">
    <source>
        <dbReference type="Proteomes" id="UP000324705"/>
    </source>
</evidence>
<protein>
    <submittedName>
        <fullName evidence="2">Uncharacterized protein</fullName>
    </submittedName>
</protein>
<name>A0A9R0W8Q8_TRITD</name>
<accession>A0A9R0W8Q8</accession>
<reference evidence="2 3" key="1">
    <citation type="submission" date="2017-09" db="EMBL/GenBank/DDBJ databases">
        <authorList>
            <consortium name="International Durum Wheat Genome Sequencing Consortium (IDWGSC)"/>
            <person name="Milanesi L."/>
        </authorList>
    </citation>
    <scope>NUCLEOTIDE SEQUENCE [LARGE SCALE GENOMIC DNA]</scope>
    <source>
        <strain evidence="3">cv. Svevo</strain>
    </source>
</reference>